<dbReference type="CDD" id="cd03257">
    <property type="entry name" value="ABC_NikE_OppD_transporters"/>
    <property type="match status" value="1"/>
</dbReference>
<evidence type="ECO:0000256" key="5">
    <source>
        <dbReference type="ARBA" id="ARBA00022840"/>
    </source>
</evidence>
<comment type="similarity">
    <text evidence="2">Belongs to the ABC transporter superfamily.</text>
</comment>
<dbReference type="PANTHER" id="PTHR43776">
    <property type="entry name" value="TRANSPORT ATP-BINDING PROTEIN"/>
    <property type="match status" value="1"/>
</dbReference>
<dbReference type="GO" id="GO:0005886">
    <property type="term" value="C:plasma membrane"/>
    <property type="evidence" value="ECO:0007669"/>
    <property type="project" value="UniProtKB-SubCell"/>
</dbReference>
<evidence type="ECO:0000313" key="7">
    <source>
        <dbReference type="EMBL" id="MBD0417172.1"/>
    </source>
</evidence>
<dbReference type="Pfam" id="PF08352">
    <property type="entry name" value="oligo_HPY"/>
    <property type="match status" value="1"/>
</dbReference>
<evidence type="ECO:0000256" key="2">
    <source>
        <dbReference type="ARBA" id="ARBA00005417"/>
    </source>
</evidence>
<dbReference type="GO" id="GO:0015833">
    <property type="term" value="P:peptide transport"/>
    <property type="evidence" value="ECO:0007669"/>
    <property type="project" value="InterPro"/>
</dbReference>
<keyword evidence="5 7" id="KW-0067">ATP-binding</keyword>
<dbReference type="InterPro" id="IPR013563">
    <property type="entry name" value="Oligopep_ABC_C"/>
</dbReference>
<dbReference type="SUPFAM" id="SSF52540">
    <property type="entry name" value="P-loop containing nucleoside triphosphate hydrolases"/>
    <property type="match status" value="1"/>
</dbReference>
<dbReference type="Proteomes" id="UP000643405">
    <property type="component" value="Unassembled WGS sequence"/>
</dbReference>
<sequence length="270" mass="29709">MAADTKVAVTSVLKVEKLTKHFGQVTALNAIDFEVAEGEILAVVGESGSGKSTLARTILRLLDASSGRILYRGKDLLGLTAAEMRATRRHIQMIFQDPYASLHPRRTVFELVSEPWRVHSSVAPRREWPQRVAALLEQVGLPQAYASLYPARLSGGERQRVAIARALALRPDLLILDEPVSALDVSIQAQVIKLLMTLQQEIGFTSIFISHDLALVRLIADKVIVMNRGRIVEQGPTQAIFANPRDDYTRLLLASSPELVGETATKEQEA</sequence>
<evidence type="ECO:0000313" key="8">
    <source>
        <dbReference type="Proteomes" id="UP000643405"/>
    </source>
</evidence>
<gene>
    <name evidence="7" type="ORF">ICI42_21230</name>
</gene>
<dbReference type="Gene3D" id="3.40.50.300">
    <property type="entry name" value="P-loop containing nucleotide triphosphate hydrolases"/>
    <property type="match status" value="1"/>
</dbReference>
<evidence type="ECO:0000256" key="4">
    <source>
        <dbReference type="ARBA" id="ARBA00022741"/>
    </source>
</evidence>
<dbReference type="SMART" id="SM00382">
    <property type="entry name" value="AAA"/>
    <property type="match status" value="1"/>
</dbReference>
<dbReference type="FunFam" id="3.40.50.300:FF:000016">
    <property type="entry name" value="Oligopeptide ABC transporter ATP-binding component"/>
    <property type="match status" value="1"/>
</dbReference>
<accession>A0A8J6PQT9</accession>
<dbReference type="GO" id="GO:0016887">
    <property type="term" value="F:ATP hydrolysis activity"/>
    <property type="evidence" value="ECO:0007669"/>
    <property type="project" value="InterPro"/>
</dbReference>
<keyword evidence="8" id="KW-1185">Reference proteome</keyword>
<dbReference type="GO" id="GO:0005524">
    <property type="term" value="F:ATP binding"/>
    <property type="evidence" value="ECO:0007669"/>
    <property type="project" value="UniProtKB-KW"/>
</dbReference>
<reference evidence="7" key="1">
    <citation type="submission" date="2020-09" db="EMBL/GenBank/DDBJ databases">
        <title>Genome seq and assembly of Tianweitania sp.</title>
        <authorList>
            <person name="Chhetri G."/>
        </authorList>
    </citation>
    <scope>NUCLEOTIDE SEQUENCE</scope>
    <source>
        <strain evidence="7">Rool2</strain>
    </source>
</reference>
<dbReference type="InterPro" id="IPR027417">
    <property type="entry name" value="P-loop_NTPase"/>
</dbReference>
<dbReference type="InterPro" id="IPR003593">
    <property type="entry name" value="AAA+_ATPase"/>
</dbReference>
<dbReference type="InterPro" id="IPR050319">
    <property type="entry name" value="ABC_transp_ATP-bind"/>
</dbReference>
<dbReference type="RefSeq" id="WP_188166613.1">
    <property type="nucleotide sequence ID" value="NZ_JACVVX010000010.1"/>
</dbReference>
<dbReference type="InterPro" id="IPR017871">
    <property type="entry name" value="ABC_transporter-like_CS"/>
</dbReference>
<dbReference type="PANTHER" id="PTHR43776:SF7">
    <property type="entry name" value="D,D-DIPEPTIDE TRANSPORT ATP-BINDING PROTEIN DDPF-RELATED"/>
    <property type="match status" value="1"/>
</dbReference>
<keyword evidence="4" id="KW-0547">Nucleotide-binding</keyword>
<comment type="caution">
    <text evidence="7">The sequence shown here is derived from an EMBL/GenBank/DDBJ whole genome shotgun (WGS) entry which is preliminary data.</text>
</comment>
<evidence type="ECO:0000256" key="1">
    <source>
        <dbReference type="ARBA" id="ARBA00004417"/>
    </source>
</evidence>
<protein>
    <submittedName>
        <fullName evidence="7">ABC transporter ATP-binding protein</fullName>
    </submittedName>
</protein>
<dbReference type="AlphaFoldDB" id="A0A8J6PQT9"/>
<organism evidence="7 8">
    <name type="scientific">Oryzicola mucosus</name>
    <dbReference type="NCBI Taxonomy" id="2767425"/>
    <lineage>
        <taxon>Bacteria</taxon>
        <taxon>Pseudomonadati</taxon>
        <taxon>Pseudomonadota</taxon>
        <taxon>Alphaproteobacteria</taxon>
        <taxon>Hyphomicrobiales</taxon>
        <taxon>Phyllobacteriaceae</taxon>
        <taxon>Oryzicola</taxon>
    </lineage>
</organism>
<comment type="subcellular location">
    <subcellularLocation>
        <location evidence="1">Cell inner membrane</location>
        <topology evidence="1">Peripheral membrane protein</topology>
    </subcellularLocation>
</comment>
<proteinExistence type="inferred from homology"/>
<keyword evidence="3" id="KW-0813">Transport</keyword>
<evidence type="ECO:0000259" key="6">
    <source>
        <dbReference type="PROSITE" id="PS50893"/>
    </source>
</evidence>
<feature type="domain" description="ABC transporter" evidence="6">
    <location>
        <begin position="13"/>
        <end position="253"/>
    </location>
</feature>
<dbReference type="EMBL" id="JACVVX010000010">
    <property type="protein sequence ID" value="MBD0417172.1"/>
    <property type="molecule type" value="Genomic_DNA"/>
</dbReference>
<evidence type="ECO:0000256" key="3">
    <source>
        <dbReference type="ARBA" id="ARBA00022448"/>
    </source>
</evidence>
<dbReference type="PROSITE" id="PS00211">
    <property type="entry name" value="ABC_TRANSPORTER_1"/>
    <property type="match status" value="1"/>
</dbReference>
<dbReference type="InterPro" id="IPR003439">
    <property type="entry name" value="ABC_transporter-like_ATP-bd"/>
</dbReference>
<dbReference type="PROSITE" id="PS50893">
    <property type="entry name" value="ABC_TRANSPORTER_2"/>
    <property type="match status" value="1"/>
</dbReference>
<name>A0A8J6PQT9_9HYPH</name>
<dbReference type="GO" id="GO:0055085">
    <property type="term" value="P:transmembrane transport"/>
    <property type="evidence" value="ECO:0007669"/>
    <property type="project" value="UniProtKB-ARBA"/>
</dbReference>
<dbReference type="Pfam" id="PF00005">
    <property type="entry name" value="ABC_tran"/>
    <property type="match status" value="1"/>
</dbReference>